<feature type="region of interest" description="Disordered" evidence="1">
    <location>
        <begin position="338"/>
        <end position="385"/>
    </location>
</feature>
<dbReference type="AlphaFoldDB" id="A0A3S5CI57"/>
<proteinExistence type="predicted"/>
<protein>
    <submittedName>
        <fullName evidence="2">Uncharacterized protein</fullName>
    </submittedName>
</protein>
<dbReference type="Proteomes" id="UP000784294">
    <property type="component" value="Unassembled WGS sequence"/>
</dbReference>
<accession>A0A3S5CI57</accession>
<reference evidence="2" key="1">
    <citation type="submission" date="2018-11" db="EMBL/GenBank/DDBJ databases">
        <authorList>
            <consortium name="Pathogen Informatics"/>
        </authorList>
    </citation>
    <scope>NUCLEOTIDE SEQUENCE</scope>
</reference>
<dbReference type="EMBL" id="CAAALY010008309">
    <property type="protein sequence ID" value="VEL10195.1"/>
    <property type="molecule type" value="Genomic_DNA"/>
</dbReference>
<evidence type="ECO:0000313" key="2">
    <source>
        <dbReference type="EMBL" id="VEL10195.1"/>
    </source>
</evidence>
<gene>
    <name evidence="2" type="ORF">PXEA_LOCUS3635</name>
</gene>
<comment type="caution">
    <text evidence="2">The sequence shown here is derived from an EMBL/GenBank/DDBJ whole genome shotgun (WGS) entry which is preliminary data.</text>
</comment>
<keyword evidence="3" id="KW-1185">Reference proteome</keyword>
<organism evidence="2 3">
    <name type="scientific">Protopolystoma xenopodis</name>
    <dbReference type="NCBI Taxonomy" id="117903"/>
    <lineage>
        <taxon>Eukaryota</taxon>
        <taxon>Metazoa</taxon>
        <taxon>Spiralia</taxon>
        <taxon>Lophotrochozoa</taxon>
        <taxon>Platyhelminthes</taxon>
        <taxon>Monogenea</taxon>
        <taxon>Polyopisthocotylea</taxon>
        <taxon>Polystomatidea</taxon>
        <taxon>Polystomatidae</taxon>
        <taxon>Protopolystoma</taxon>
    </lineage>
</organism>
<sequence>MDGPTYSGGFFTLPYLGKLLLPRSPVSNTGGLDGVEQTLTGRYLAALSDMMLASDAYLEDVYSGPWALAELSIRDSQQVAVYFRTSSRHNVTLSAEVFPTDRLVFCQCYCVEVVTPRTPATSGGGGGLAGFRPGLCYAYLRKATERRCQVPEASLQKIEARLTDWLLRNSHLPRPPLVVLMAEAKRASAGPARQNEAHLFLAPCLTIGREVVKRICRSAGLTIGQYRWMMPTLAHHQQQTAMAIGSNRVSPDLMERCAPSHLRLPESAYFKGAYSSGTKSQWQGSVGENLHLQPLHCPHCRQFQHNPAHPITFHRHDNYARPTYPLLQAKSGLPFEHGLGRSPSPCLAPARMPPSSLEPGNPDGWTNSFSRSLEELRHPKESLGS</sequence>
<evidence type="ECO:0000256" key="1">
    <source>
        <dbReference type="SAM" id="MobiDB-lite"/>
    </source>
</evidence>
<dbReference type="OrthoDB" id="6237715at2759"/>
<feature type="compositionally biased region" description="Basic and acidic residues" evidence="1">
    <location>
        <begin position="372"/>
        <end position="385"/>
    </location>
</feature>
<name>A0A3S5CI57_9PLAT</name>
<evidence type="ECO:0000313" key="3">
    <source>
        <dbReference type="Proteomes" id="UP000784294"/>
    </source>
</evidence>